<accession>A0ABQ5FDH0</accession>
<sequence>MPKSADERGLDALVQELHDHLQSAIMVDRIGVLERDNMRLRGMLRVKRERVNSPRHHMSYTQEELRQIRVSHYYDRVEFRRLKTFAMRRLGYRP</sequence>
<comment type="caution">
    <text evidence="1">The sequence shown here is derived from an EMBL/GenBank/DDBJ whole genome shotgun (WGS) entry which is preliminary data.</text>
</comment>
<evidence type="ECO:0000313" key="1">
    <source>
        <dbReference type="EMBL" id="GJT61461.1"/>
    </source>
</evidence>
<reference evidence="1" key="1">
    <citation type="journal article" date="2022" name="Int. J. Mol. Sci.">
        <title>Draft Genome of Tanacetum Coccineum: Genomic Comparison of Closely Related Tanacetum-Family Plants.</title>
        <authorList>
            <person name="Yamashiro T."/>
            <person name="Shiraishi A."/>
            <person name="Nakayama K."/>
            <person name="Satake H."/>
        </authorList>
    </citation>
    <scope>NUCLEOTIDE SEQUENCE</scope>
</reference>
<dbReference type="Proteomes" id="UP001151760">
    <property type="component" value="Unassembled WGS sequence"/>
</dbReference>
<evidence type="ECO:0000313" key="2">
    <source>
        <dbReference type="Proteomes" id="UP001151760"/>
    </source>
</evidence>
<keyword evidence="2" id="KW-1185">Reference proteome</keyword>
<gene>
    <name evidence="1" type="ORF">Tco_1004994</name>
</gene>
<proteinExistence type="predicted"/>
<organism evidence="1 2">
    <name type="scientific">Tanacetum coccineum</name>
    <dbReference type="NCBI Taxonomy" id="301880"/>
    <lineage>
        <taxon>Eukaryota</taxon>
        <taxon>Viridiplantae</taxon>
        <taxon>Streptophyta</taxon>
        <taxon>Embryophyta</taxon>
        <taxon>Tracheophyta</taxon>
        <taxon>Spermatophyta</taxon>
        <taxon>Magnoliopsida</taxon>
        <taxon>eudicotyledons</taxon>
        <taxon>Gunneridae</taxon>
        <taxon>Pentapetalae</taxon>
        <taxon>asterids</taxon>
        <taxon>campanulids</taxon>
        <taxon>Asterales</taxon>
        <taxon>Asteraceae</taxon>
        <taxon>Asteroideae</taxon>
        <taxon>Anthemideae</taxon>
        <taxon>Anthemidinae</taxon>
        <taxon>Tanacetum</taxon>
    </lineage>
</organism>
<protein>
    <submittedName>
        <fullName evidence="1">Uncharacterized protein</fullName>
    </submittedName>
</protein>
<name>A0ABQ5FDH0_9ASTR</name>
<dbReference type="EMBL" id="BQNB010017289">
    <property type="protein sequence ID" value="GJT61461.1"/>
    <property type="molecule type" value="Genomic_DNA"/>
</dbReference>
<reference evidence="1" key="2">
    <citation type="submission" date="2022-01" db="EMBL/GenBank/DDBJ databases">
        <authorList>
            <person name="Yamashiro T."/>
            <person name="Shiraishi A."/>
            <person name="Satake H."/>
            <person name="Nakayama K."/>
        </authorList>
    </citation>
    <scope>NUCLEOTIDE SEQUENCE</scope>
</reference>